<proteinExistence type="predicted"/>
<accession>A0ABT3GG83</accession>
<keyword evidence="2" id="KW-1185">Reference proteome</keyword>
<dbReference type="InterPro" id="IPR012347">
    <property type="entry name" value="Ferritin-like"/>
</dbReference>
<organism evidence="1 2">
    <name type="scientific">Luteolibacter arcticus</name>
    <dbReference type="NCBI Taxonomy" id="1581411"/>
    <lineage>
        <taxon>Bacteria</taxon>
        <taxon>Pseudomonadati</taxon>
        <taxon>Verrucomicrobiota</taxon>
        <taxon>Verrucomicrobiia</taxon>
        <taxon>Verrucomicrobiales</taxon>
        <taxon>Verrucomicrobiaceae</taxon>
        <taxon>Luteolibacter</taxon>
    </lineage>
</organism>
<protein>
    <recommendedName>
        <fullName evidence="3">DUF2383 domain-containing protein</fullName>
    </recommendedName>
</protein>
<evidence type="ECO:0008006" key="3">
    <source>
        <dbReference type="Google" id="ProtNLM"/>
    </source>
</evidence>
<dbReference type="RefSeq" id="WP_264486583.1">
    <property type="nucleotide sequence ID" value="NZ_JAPDDT010000002.1"/>
</dbReference>
<reference evidence="1 2" key="1">
    <citation type="submission" date="2022-10" db="EMBL/GenBank/DDBJ databases">
        <title>Luteolibacter arcticus strain CCTCC AB 2014275, whole genome shotgun sequencing project.</title>
        <authorList>
            <person name="Zhao G."/>
            <person name="Shen L."/>
        </authorList>
    </citation>
    <scope>NUCLEOTIDE SEQUENCE [LARGE SCALE GENOMIC DNA]</scope>
    <source>
        <strain evidence="1 2">CCTCC AB 2014275</strain>
    </source>
</reference>
<gene>
    <name evidence="1" type="ORF">OKA05_07910</name>
</gene>
<name>A0ABT3GG83_9BACT</name>
<dbReference type="Gene3D" id="1.20.1260.10">
    <property type="match status" value="1"/>
</dbReference>
<sequence>MYELRLPTQAPFVTLQTALTRTLDAAVAYGHAARLSESRLLARVCQNLTRERTEHADRIAAIIDAQGDIPDFGVSGEAGFQQLWMTLVSRRFPTFSEGLPRECERCDRRVERVLVRLVDEGAPYAYALGEILRDVRSGLARLHELREPQGALPALSR</sequence>
<dbReference type="Proteomes" id="UP001320876">
    <property type="component" value="Unassembled WGS sequence"/>
</dbReference>
<dbReference type="EMBL" id="JAPDDT010000002">
    <property type="protein sequence ID" value="MCW1922476.1"/>
    <property type="molecule type" value="Genomic_DNA"/>
</dbReference>
<comment type="caution">
    <text evidence="1">The sequence shown here is derived from an EMBL/GenBank/DDBJ whole genome shotgun (WGS) entry which is preliminary data.</text>
</comment>
<evidence type="ECO:0000313" key="2">
    <source>
        <dbReference type="Proteomes" id="UP001320876"/>
    </source>
</evidence>
<evidence type="ECO:0000313" key="1">
    <source>
        <dbReference type="EMBL" id="MCW1922476.1"/>
    </source>
</evidence>